<dbReference type="AlphaFoldDB" id="K2AY93"/>
<comment type="caution">
    <text evidence="1">The sequence shown here is derived from an EMBL/GenBank/DDBJ whole genome shotgun (WGS) entry which is preliminary data.</text>
</comment>
<evidence type="ECO:0000313" key="1">
    <source>
        <dbReference type="EMBL" id="EKD66736.1"/>
    </source>
</evidence>
<gene>
    <name evidence="1" type="ORF">ACD_49C00017G0008</name>
</gene>
<protein>
    <submittedName>
        <fullName evidence="1">Uncharacterized protein</fullName>
    </submittedName>
</protein>
<reference evidence="1" key="1">
    <citation type="journal article" date="2012" name="Science">
        <title>Fermentation, hydrogen, and sulfur metabolism in multiple uncultivated bacterial phyla.</title>
        <authorList>
            <person name="Wrighton K.C."/>
            <person name="Thomas B.C."/>
            <person name="Sharon I."/>
            <person name="Miller C.S."/>
            <person name="Castelle C.J."/>
            <person name="VerBerkmoes N.C."/>
            <person name="Wilkins M.J."/>
            <person name="Hettich R.L."/>
            <person name="Lipton M.S."/>
            <person name="Williams K.H."/>
            <person name="Long P.E."/>
            <person name="Banfield J.F."/>
        </authorList>
    </citation>
    <scope>NUCLEOTIDE SEQUENCE [LARGE SCALE GENOMIC DNA]</scope>
</reference>
<proteinExistence type="predicted"/>
<dbReference type="EMBL" id="AMFJ01021603">
    <property type="protein sequence ID" value="EKD66736.1"/>
    <property type="molecule type" value="Genomic_DNA"/>
</dbReference>
<organism evidence="1">
    <name type="scientific">uncultured bacterium</name>
    <name type="common">gcode 4</name>
    <dbReference type="NCBI Taxonomy" id="1234023"/>
    <lineage>
        <taxon>Bacteria</taxon>
        <taxon>environmental samples</taxon>
    </lineage>
</organism>
<name>K2AY93_9BACT</name>
<sequence length="93" mass="11439">MFSKRKKNVTKWIKRVDAVITWLILGWILASVYGVKKYEQHHQKDEQEKIEIKEPKKSNFLKQFFIWDEKQEQKDSLLKTVFKIILKNFLWKK</sequence>
<accession>K2AY93</accession>